<feature type="non-terminal residue" evidence="1">
    <location>
        <position position="184"/>
    </location>
</feature>
<gene>
    <name evidence="1" type="ORF">SCALOS_LOCUS1944</name>
</gene>
<accession>A0ACA9KEF6</accession>
<dbReference type="Proteomes" id="UP000789860">
    <property type="component" value="Unassembled WGS sequence"/>
</dbReference>
<dbReference type="EMBL" id="CAJVPM010001560">
    <property type="protein sequence ID" value="CAG8469027.1"/>
    <property type="molecule type" value="Genomic_DNA"/>
</dbReference>
<sequence length="184" mass="20967">MSNLPYRSNDPKKSEFLKALDEFTVNLECISIVKENQTFLNLKCSDKTSIQETINETFKDSINVIDFGSLGHSAPILSFIIDFDDPDQQIYDYFRSKLGDKYENLSKVKEITFLAEIDEFLTKYAENKTASSMSIKNDMVIAASNLFLQILQQNTQLQAYKRGNKMDEGTWAKITVDCLVEASV</sequence>
<protein>
    <submittedName>
        <fullName evidence="1">5114_t:CDS:1</fullName>
    </submittedName>
</protein>
<evidence type="ECO:0000313" key="1">
    <source>
        <dbReference type="EMBL" id="CAG8469027.1"/>
    </source>
</evidence>
<reference evidence="1" key="1">
    <citation type="submission" date="2021-06" db="EMBL/GenBank/DDBJ databases">
        <authorList>
            <person name="Kallberg Y."/>
            <person name="Tangrot J."/>
            <person name="Rosling A."/>
        </authorList>
    </citation>
    <scope>NUCLEOTIDE SEQUENCE</scope>
    <source>
        <strain evidence="1">AU212A</strain>
    </source>
</reference>
<organism evidence="1 2">
    <name type="scientific">Scutellospora calospora</name>
    <dbReference type="NCBI Taxonomy" id="85575"/>
    <lineage>
        <taxon>Eukaryota</taxon>
        <taxon>Fungi</taxon>
        <taxon>Fungi incertae sedis</taxon>
        <taxon>Mucoromycota</taxon>
        <taxon>Glomeromycotina</taxon>
        <taxon>Glomeromycetes</taxon>
        <taxon>Diversisporales</taxon>
        <taxon>Gigasporaceae</taxon>
        <taxon>Scutellospora</taxon>
    </lineage>
</organism>
<name>A0ACA9KEF6_9GLOM</name>
<evidence type="ECO:0000313" key="2">
    <source>
        <dbReference type="Proteomes" id="UP000789860"/>
    </source>
</evidence>
<comment type="caution">
    <text evidence="1">The sequence shown here is derived from an EMBL/GenBank/DDBJ whole genome shotgun (WGS) entry which is preliminary data.</text>
</comment>
<proteinExistence type="predicted"/>
<keyword evidence="2" id="KW-1185">Reference proteome</keyword>